<sequence>MEPLLRHNGLLHYANHSVQSNPHTINYCTYAISWRLVYISLMILFTLLVFIFMFYLGCNVTFHM</sequence>
<evidence type="ECO:0000313" key="2">
    <source>
        <dbReference type="EMBL" id="CAH9141894.1"/>
    </source>
</evidence>
<comment type="caution">
    <text evidence="2">The sequence shown here is derived from an EMBL/GenBank/DDBJ whole genome shotgun (WGS) entry which is preliminary data.</text>
</comment>
<keyword evidence="1" id="KW-0472">Membrane</keyword>
<reference evidence="2" key="1">
    <citation type="submission" date="2022-07" db="EMBL/GenBank/DDBJ databases">
        <authorList>
            <person name="Macas J."/>
            <person name="Novak P."/>
            <person name="Neumann P."/>
        </authorList>
    </citation>
    <scope>NUCLEOTIDE SEQUENCE</scope>
</reference>
<keyword evidence="1" id="KW-1133">Transmembrane helix</keyword>
<dbReference type="EMBL" id="CAMAPF010001034">
    <property type="protein sequence ID" value="CAH9141894.1"/>
    <property type="molecule type" value="Genomic_DNA"/>
</dbReference>
<dbReference type="AlphaFoldDB" id="A0AAV0G1Q6"/>
<accession>A0AAV0G1Q6</accession>
<feature type="transmembrane region" description="Helical" evidence="1">
    <location>
        <begin position="36"/>
        <end position="58"/>
    </location>
</feature>
<name>A0AAV0G1Q6_9ASTE</name>
<proteinExistence type="predicted"/>
<protein>
    <submittedName>
        <fullName evidence="2">Uncharacterized protein</fullName>
    </submittedName>
</protein>
<keyword evidence="1" id="KW-0812">Transmembrane</keyword>
<keyword evidence="3" id="KW-1185">Reference proteome</keyword>
<gene>
    <name evidence="2" type="ORF">CEPIT_LOCUS39480</name>
</gene>
<evidence type="ECO:0000256" key="1">
    <source>
        <dbReference type="SAM" id="Phobius"/>
    </source>
</evidence>
<organism evidence="2 3">
    <name type="scientific">Cuscuta epithymum</name>
    <dbReference type="NCBI Taxonomy" id="186058"/>
    <lineage>
        <taxon>Eukaryota</taxon>
        <taxon>Viridiplantae</taxon>
        <taxon>Streptophyta</taxon>
        <taxon>Embryophyta</taxon>
        <taxon>Tracheophyta</taxon>
        <taxon>Spermatophyta</taxon>
        <taxon>Magnoliopsida</taxon>
        <taxon>eudicotyledons</taxon>
        <taxon>Gunneridae</taxon>
        <taxon>Pentapetalae</taxon>
        <taxon>asterids</taxon>
        <taxon>lamiids</taxon>
        <taxon>Solanales</taxon>
        <taxon>Convolvulaceae</taxon>
        <taxon>Cuscuteae</taxon>
        <taxon>Cuscuta</taxon>
        <taxon>Cuscuta subgen. Cuscuta</taxon>
    </lineage>
</organism>
<dbReference type="Proteomes" id="UP001152523">
    <property type="component" value="Unassembled WGS sequence"/>
</dbReference>
<evidence type="ECO:0000313" key="3">
    <source>
        <dbReference type="Proteomes" id="UP001152523"/>
    </source>
</evidence>